<feature type="region of interest" description="Disordered" evidence="6">
    <location>
        <begin position="219"/>
        <end position="268"/>
    </location>
</feature>
<feature type="compositionally biased region" description="Basic and acidic residues" evidence="6">
    <location>
        <begin position="246"/>
        <end position="258"/>
    </location>
</feature>
<feature type="transmembrane region" description="Helical" evidence="7">
    <location>
        <begin position="55"/>
        <end position="78"/>
    </location>
</feature>
<evidence type="ECO:0000256" key="3">
    <source>
        <dbReference type="ARBA" id="ARBA00022692"/>
    </source>
</evidence>
<comment type="subcellular location">
    <subcellularLocation>
        <location evidence="1">Membrane</location>
        <topology evidence="1">Multi-pass membrane protein</topology>
    </subcellularLocation>
</comment>
<proteinExistence type="inferred from homology"/>
<keyword evidence="9" id="KW-1185">Reference proteome</keyword>
<sequence>MQHPSSTMANSPTNGMVVLTHLYPQQGIENDLSHHTGVIQPASSLLRGFLKREPAVLGTVQIMTGMVIFLLGIVSAFVGTLSTYFGIMFWGAIIYITAGSLTVRASKELNQCLVNASLGMNIASTITAGLAIILHSFDFIIPMYPNYSCSNHYDDYSCLRNKNIFLSRVWGMTGVLLVLSVLEFIVSLSVSAFACEATCSSNIGQVIYISSQVPPSIPTSHLPTPPVNTSETPICPASVGLPAHLSRADEWGNGKPEDPPPEYTATQD</sequence>
<dbReference type="Pfam" id="PF04103">
    <property type="entry name" value="CD20"/>
    <property type="match status" value="1"/>
</dbReference>
<accession>A0AAV6GCS7</accession>
<feature type="transmembrane region" description="Helical" evidence="7">
    <location>
        <begin position="169"/>
        <end position="195"/>
    </location>
</feature>
<dbReference type="PANTHER" id="PTHR23320">
    <property type="entry name" value="MEMBRANE-SPANNING 4-DOMAINS SUBFAMILY A MS4A -RELATED"/>
    <property type="match status" value="1"/>
</dbReference>
<evidence type="ECO:0000256" key="5">
    <source>
        <dbReference type="ARBA" id="ARBA00023136"/>
    </source>
</evidence>
<keyword evidence="5 7" id="KW-0472">Membrane</keyword>
<dbReference type="Proteomes" id="UP000823561">
    <property type="component" value="Chromosome 13"/>
</dbReference>
<feature type="transmembrane region" description="Helical" evidence="7">
    <location>
        <begin position="118"/>
        <end position="137"/>
    </location>
</feature>
<comment type="similarity">
    <text evidence="2">Belongs to the MS4A family.</text>
</comment>
<dbReference type="PANTHER" id="PTHR23320:SF128">
    <property type="entry name" value="MEMBRANE-SPANNING 4-DOMAINS SUBFAMILY A MEMBER 4A"/>
    <property type="match status" value="1"/>
</dbReference>
<organism evidence="8 9">
    <name type="scientific">Alosa alosa</name>
    <name type="common">allis shad</name>
    <dbReference type="NCBI Taxonomy" id="278164"/>
    <lineage>
        <taxon>Eukaryota</taxon>
        <taxon>Metazoa</taxon>
        <taxon>Chordata</taxon>
        <taxon>Craniata</taxon>
        <taxon>Vertebrata</taxon>
        <taxon>Euteleostomi</taxon>
        <taxon>Actinopterygii</taxon>
        <taxon>Neopterygii</taxon>
        <taxon>Teleostei</taxon>
        <taxon>Clupei</taxon>
        <taxon>Clupeiformes</taxon>
        <taxon>Clupeoidei</taxon>
        <taxon>Clupeidae</taxon>
        <taxon>Alosa</taxon>
    </lineage>
</organism>
<evidence type="ECO:0008006" key="10">
    <source>
        <dbReference type="Google" id="ProtNLM"/>
    </source>
</evidence>
<dbReference type="InterPro" id="IPR007237">
    <property type="entry name" value="CD20-like"/>
</dbReference>
<name>A0AAV6GCS7_9TELE</name>
<keyword evidence="3 7" id="KW-0812">Transmembrane</keyword>
<dbReference type="EMBL" id="JADWDJ010000013">
    <property type="protein sequence ID" value="KAG5271317.1"/>
    <property type="molecule type" value="Genomic_DNA"/>
</dbReference>
<dbReference type="AlphaFoldDB" id="A0AAV6GCS7"/>
<dbReference type="InterPro" id="IPR030417">
    <property type="entry name" value="MS4A"/>
</dbReference>
<reference evidence="8" key="1">
    <citation type="submission" date="2020-10" db="EMBL/GenBank/DDBJ databases">
        <title>Chromosome-scale genome assembly of the Allis shad, Alosa alosa.</title>
        <authorList>
            <person name="Margot Z."/>
            <person name="Christophe K."/>
            <person name="Cabau C."/>
            <person name="Louis A."/>
            <person name="Berthelot C."/>
            <person name="Parey E."/>
            <person name="Roest Crollius H."/>
            <person name="Montfort J."/>
            <person name="Robinson-Rechavi M."/>
            <person name="Bucao C."/>
            <person name="Bouchez O."/>
            <person name="Gislard M."/>
            <person name="Lluch J."/>
            <person name="Milhes M."/>
            <person name="Lampietro C."/>
            <person name="Lopez Roques C."/>
            <person name="Donnadieu C."/>
            <person name="Braasch I."/>
            <person name="Desvignes T."/>
            <person name="Postlethwait J."/>
            <person name="Bobe J."/>
            <person name="Guiguen Y."/>
        </authorList>
    </citation>
    <scope>NUCLEOTIDE SEQUENCE</scope>
    <source>
        <strain evidence="8">M-15738</strain>
        <tissue evidence="8">Blood</tissue>
    </source>
</reference>
<feature type="transmembrane region" description="Helical" evidence="7">
    <location>
        <begin position="84"/>
        <end position="106"/>
    </location>
</feature>
<evidence type="ECO:0000313" key="8">
    <source>
        <dbReference type="EMBL" id="KAG5271317.1"/>
    </source>
</evidence>
<evidence type="ECO:0000256" key="1">
    <source>
        <dbReference type="ARBA" id="ARBA00004141"/>
    </source>
</evidence>
<comment type="caution">
    <text evidence="8">The sequence shown here is derived from an EMBL/GenBank/DDBJ whole genome shotgun (WGS) entry which is preliminary data.</text>
</comment>
<evidence type="ECO:0000313" key="9">
    <source>
        <dbReference type="Proteomes" id="UP000823561"/>
    </source>
</evidence>
<dbReference type="GO" id="GO:0016020">
    <property type="term" value="C:membrane"/>
    <property type="evidence" value="ECO:0007669"/>
    <property type="project" value="UniProtKB-SubCell"/>
</dbReference>
<evidence type="ECO:0000256" key="7">
    <source>
        <dbReference type="SAM" id="Phobius"/>
    </source>
</evidence>
<evidence type="ECO:0000256" key="6">
    <source>
        <dbReference type="SAM" id="MobiDB-lite"/>
    </source>
</evidence>
<evidence type="ECO:0000256" key="2">
    <source>
        <dbReference type="ARBA" id="ARBA00009565"/>
    </source>
</evidence>
<gene>
    <name evidence="8" type="ORF">AALO_G00178380</name>
</gene>
<feature type="compositionally biased region" description="Polar residues" evidence="6">
    <location>
        <begin position="219"/>
        <end position="232"/>
    </location>
</feature>
<protein>
    <recommendedName>
        <fullName evidence="10">Membrane-spanning 4-domains subfamily A member 4A</fullName>
    </recommendedName>
</protein>
<keyword evidence="4 7" id="KW-1133">Transmembrane helix</keyword>
<evidence type="ECO:0000256" key="4">
    <source>
        <dbReference type="ARBA" id="ARBA00022989"/>
    </source>
</evidence>